<dbReference type="InterPro" id="IPR005225">
    <property type="entry name" value="Small_GTP-bd"/>
</dbReference>
<dbReference type="InterPro" id="IPR018948">
    <property type="entry name" value="GTP-bd_TrmE_N"/>
</dbReference>
<sequence>MRDDRPPGSRRSCDRRPHRKGDPMIAGGETIATLATPHGRSAIATIVVAGPDAALAVDRHFFPLGKKGASASSVGDILVGHWRDSAEEAGEELVVSRTAAERVEVHCHGGVAASRRILNHLTAAGCREIAWADYARQSEISPIAAAARVALADARTSRTAGYLLDQYNGALQAELTTIAELLETEQVSDAQLRLQTLLAAANFGLHLIRPWLVVIAGRPNVGKSSLINALVGYERAIVFDQPGTTRDAVTAAAAFDGWPVELADTAGLRESDDAIEREGVARARKLQSAADLILLAIDQSAPWTKDDQTLVDAYPHAIIIHNKSDLPAAGDGVRPAGLEVSAERGDGIERLIATIGHAIVPTPPLPGTPLLFTPEQVAAAQQAAALLAEKRPAAAAQTLRMLLT</sequence>
<dbReference type="EMBL" id="PUIB01000010">
    <property type="protein sequence ID" value="PQO39961.1"/>
    <property type="molecule type" value="Genomic_DNA"/>
</dbReference>
<feature type="domain" description="TrmE-type G" evidence="2">
    <location>
        <begin position="210"/>
        <end position="360"/>
    </location>
</feature>
<dbReference type="Gene3D" id="3.30.1360.120">
    <property type="entry name" value="Probable tRNA modification gtpase trme, domain 1"/>
    <property type="match status" value="1"/>
</dbReference>
<dbReference type="PANTHER" id="PTHR42714:SF2">
    <property type="entry name" value="TRNA MODIFICATION GTPASE GTPBP3, MITOCHONDRIAL"/>
    <property type="match status" value="1"/>
</dbReference>
<dbReference type="InterPro" id="IPR027266">
    <property type="entry name" value="TrmE/GcvT-like"/>
</dbReference>
<dbReference type="InterPro" id="IPR031168">
    <property type="entry name" value="G_TrmE"/>
</dbReference>
<gene>
    <name evidence="3" type="ORF">C5Y98_06485</name>
</gene>
<dbReference type="AlphaFoldDB" id="A0A2S8G6T3"/>
<dbReference type="OrthoDB" id="9805918at2"/>
<dbReference type="RefSeq" id="WP_105352646.1">
    <property type="nucleotide sequence ID" value="NZ_PUIB01000010.1"/>
</dbReference>
<accession>A0A2S8G6T3</accession>
<dbReference type="Gene3D" id="3.40.50.300">
    <property type="entry name" value="P-loop containing nucleotide triphosphate hydrolases"/>
    <property type="match status" value="1"/>
</dbReference>
<protein>
    <recommendedName>
        <fullName evidence="2">TrmE-type G domain-containing protein</fullName>
    </recommendedName>
</protein>
<organism evidence="3 4">
    <name type="scientific">Blastopirellula marina</name>
    <dbReference type="NCBI Taxonomy" id="124"/>
    <lineage>
        <taxon>Bacteria</taxon>
        <taxon>Pseudomonadati</taxon>
        <taxon>Planctomycetota</taxon>
        <taxon>Planctomycetia</taxon>
        <taxon>Pirellulales</taxon>
        <taxon>Pirellulaceae</taxon>
        <taxon>Blastopirellula</taxon>
    </lineage>
</organism>
<feature type="compositionally biased region" description="Basic and acidic residues" evidence="1">
    <location>
        <begin position="1"/>
        <end position="15"/>
    </location>
</feature>
<dbReference type="GO" id="GO:0030488">
    <property type="term" value="P:tRNA methylation"/>
    <property type="evidence" value="ECO:0007669"/>
    <property type="project" value="TreeGrafter"/>
</dbReference>
<dbReference type="CDD" id="cd04164">
    <property type="entry name" value="trmE"/>
    <property type="match status" value="1"/>
</dbReference>
<dbReference type="SUPFAM" id="SSF52540">
    <property type="entry name" value="P-loop containing nucleoside triphosphate hydrolases"/>
    <property type="match status" value="1"/>
</dbReference>
<dbReference type="GO" id="GO:0005525">
    <property type="term" value="F:GTP binding"/>
    <property type="evidence" value="ECO:0007669"/>
    <property type="project" value="InterPro"/>
</dbReference>
<dbReference type="Pfam" id="PF01926">
    <property type="entry name" value="MMR_HSR1"/>
    <property type="match status" value="1"/>
</dbReference>
<evidence type="ECO:0000256" key="1">
    <source>
        <dbReference type="SAM" id="MobiDB-lite"/>
    </source>
</evidence>
<evidence type="ECO:0000259" key="2">
    <source>
        <dbReference type="PROSITE" id="PS51709"/>
    </source>
</evidence>
<dbReference type="InterPro" id="IPR027417">
    <property type="entry name" value="P-loop_NTPase"/>
</dbReference>
<proteinExistence type="predicted"/>
<dbReference type="InterPro" id="IPR006073">
    <property type="entry name" value="GTP-bd"/>
</dbReference>
<reference evidence="3 4" key="1">
    <citation type="submission" date="2018-02" db="EMBL/GenBank/DDBJ databases">
        <title>Comparative genomes isolates from brazilian mangrove.</title>
        <authorList>
            <person name="Araujo J.E."/>
            <person name="Taketani R.G."/>
            <person name="Silva M.C.P."/>
            <person name="Loureco M.V."/>
            <person name="Andreote F.D."/>
        </authorList>
    </citation>
    <scope>NUCLEOTIDE SEQUENCE [LARGE SCALE GENOMIC DNA]</scope>
    <source>
        <strain evidence="3 4">NAP PRIS-MGV</strain>
    </source>
</reference>
<evidence type="ECO:0000313" key="3">
    <source>
        <dbReference type="EMBL" id="PQO39961.1"/>
    </source>
</evidence>
<comment type="caution">
    <text evidence="3">The sequence shown here is derived from an EMBL/GenBank/DDBJ whole genome shotgun (WGS) entry which is preliminary data.</text>
</comment>
<dbReference type="PANTHER" id="PTHR42714">
    <property type="entry name" value="TRNA MODIFICATION GTPASE GTPBP3"/>
    <property type="match status" value="1"/>
</dbReference>
<dbReference type="Pfam" id="PF10396">
    <property type="entry name" value="TrmE_N"/>
    <property type="match status" value="1"/>
</dbReference>
<feature type="region of interest" description="Disordered" evidence="1">
    <location>
        <begin position="1"/>
        <end position="25"/>
    </location>
</feature>
<dbReference type="SUPFAM" id="SSF103025">
    <property type="entry name" value="Folate-binding domain"/>
    <property type="match status" value="1"/>
</dbReference>
<dbReference type="PROSITE" id="PS51709">
    <property type="entry name" value="G_TRME"/>
    <property type="match status" value="1"/>
</dbReference>
<dbReference type="GO" id="GO:0002098">
    <property type="term" value="P:tRNA wobble uridine modification"/>
    <property type="evidence" value="ECO:0007669"/>
    <property type="project" value="TreeGrafter"/>
</dbReference>
<dbReference type="Proteomes" id="UP000239388">
    <property type="component" value="Unassembled WGS sequence"/>
</dbReference>
<evidence type="ECO:0000313" key="4">
    <source>
        <dbReference type="Proteomes" id="UP000239388"/>
    </source>
</evidence>
<dbReference type="GO" id="GO:0005829">
    <property type="term" value="C:cytosol"/>
    <property type="evidence" value="ECO:0007669"/>
    <property type="project" value="TreeGrafter"/>
</dbReference>
<dbReference type="NCBIfam" id="TIGR00231">
    <property type="entry name" value="small_GTP"/>
    <property type="match status" value="1"/>
</dbReference>
<name>A0A2S8G6T3_9BACT</name>